<reference evidence="1 2" key="1">
    <citation type="submission" date="2022-03" db="EMBL/GenBank/DDBJ databases">
        <title>Genome data of Colletotrichum spp.</title>
        <authorList>
            <person name="Utami Y.D."/>
            <person name="Hiruma K."/>
        </authorList>
    </citation>
    <scope>NUCLEOTIDE SEQUENCE [LARGE SCALE GENOMIC DNA]</scope>
    <source>
        <strain evidence="1 2">MAFF 239500</strain>
    </source>
</reference>
<protein>
    <submittedName>
        <fullName evidence="1">Uncharacterized protein</fullName>
    </submittedName>
</protein>
<organism evidence="1 2">
    <name type="scientific">Colletotrichum spaethianum</name>
    <dbReference type="NCBI Taxonomy" id="700344"/>
    <lineage>
        <taxon>Eukaryota</taxon>
        <taxon>Fungi</taxon>
        <taxon>Dikarya</taxon>
        <taxon>Ascomycota</taxon>
        <taxon>Pezizomycotina</taxon>
        <taxon>Sordariomycetes</taxon>
        <taxon>Hypocreomycetidae</taxon>
        <taxon>Glomerellales</taxon>
        <taxon>Glomerellaceae</taxon>
        <taxon>Colletotrichum</taxon>
        <taxon>Colletotrichum spaethianum species complex</taxon>
    </lineage>
</organism>
<dbReference type="GeneID" id="73332235"/>
<dbReference type="Proteomes" id="UP001055115">
    <property type="component" value="Unassembled WGS sequence"/>
</dbReference>
<accession>A0AA37PFK6</accession>
<name>A0AA37PFK6_9PEZI</name>
<dbReference type="RefSeq" id="XP_049133602.1">
    <property type="nucleotide sequence ID" value="XM_049277645.1"/>
</dbReference>
<dbReference type="AlphaFoldDB" id="A0AA37PFK6"/>
<sequence length="65" mass="7072">MACHPHNVRASTEYDVPAMLACERSGFLVGPWDVGDTWVIGKVSSVPSASAILSHSQYQQQQQQA</sequence>
<keyword evidence="2" id="KW-1185">Reference proteome</keyword>
<evidence type="ECO:0000313" key="1">
    <source>
        <dbReference type="EMBL" id="GKT51252.1"/>
    </source>
</evidence>
<evidence type="ECO:0000313" key="2">
    <source>
        <dbReference type="Proteomes" id="UP001055115"/>
    </source>
</evidence>
<proteinExistence type="predicted"/>
<comment type="caution">
    <text evidence="1">The sequence shown here is derived from an EMBL/GenBank/DDBJ whole genome shotgun (WGS) entry which is preliminary data.</text>
</comment>
<gene>
    <name evidence="1" type="ORF">ColSpa_11433</name>
</gene>
<dbReference type="EMBL" id="BQXU01000046">
    <property type="protein sequence ID" value="GKT51252.1"/>
    <property type="molecule type" value="Genomic_DNA"/>
</dbReference>